<dbReference type="InterPro" id="IPR039565">
    <property type="entry name" value="BamD-like"/>
</dbReference>
<feature type="repeat" description="TPR" evidence="4">
    <location>
        <begin position="659"/>
        <end position="692"/>
    </location>
</feature>
<dbReference type="Gene3D" id="1.25.40.10">
    <property type="entry name" value="Tetratricopeptide repeat domain"/>
    <property type="match status" value="10"/>
</dbReference>
<feature type="repeat" description="TPR" evidence="4">
    <location>
        <begin position="770"/>
        <end position="803"/>
    </location>
</feature>
<dbReference type="RefSeq" id="WP_255133283.1">
    <property type="nucleotide sequence ID" value="NZ_JANDBC010000001.1"/>
</dbReference>
<accession>A0A9X2L249</accession>
<keyword evidence="8" id="KW-1185">Reference proteome</keyword>
<dbReference type="PANTHER" id="PTHR44943">
    <property type="entry name" value="CELLULOSE SYNTHASE OPERON PROTEIN C"/>
    <property type="match status" value="1"/>
</dbReference>
<feature type="repeat" description="TPR" evidence="4">
    <location>
        <begin position="551"/>
        <end position="584"/>
    </location>
</feature>
<feature type="domain" description="Outer membrane lipoprotein BamD-like" evidence="6">
    <location>
        <begin position="587"/>
        <end position="655"/>
    </location>
</feature>
<gene>
    <name evidence="7" type="ORF">NM125_04495</name>
</gene>
<dbReference type="InterPro" id="IPR011990">
    <property type="entry name" value="TPR-like_helical_dom_sf"/>
</dbReference>
<evidence type="ECO:0000313" key="8">
    <source>
        <dbReference type="Proteomes" id="UP001139125"/>
    </source>
</evidence>
<dbReference type="Pfam" id="PF13174">
    <property type="entry name" value="TPR_6"/>
    <property type="match status" value="5"/>
</dbReference>
<evidence type="ECO:0000259" key="6">
    <source>
        <dbReference type="Pfam" id="PF13525"/>
    </source>
</evidence>
<proteinExistence type="predicted"/>
<feature type="domain" description="Outer membrane lipoprotein BamD-like" evidence="6">
    <location>
        <begin position="660"/>
        <end position="830"/>
    </location>
</feature>
<feature type="repeat" description="TPR" evidence="4">
    <location>
        <begin position="622"/>
        <end position="655"/>
    </location>
</feature>
<comment type="caution">
    <text evidence="7">The sequence shown here is derived from an EMBL/GenBank/DDBJ whole genome shotgun (WGS) entry which is preliminary data.</text>
</comment>
<dbReference type="Pfam" id="PF13525">
    <property type="entry name" value="YfiO"/>
    <property type="match status" value="2"/>
</dbReference>
<feature type="repeat" description="TPR" evidence="4">
    <location>
        <begin position="104"/>
        <end position="137"/>
    </location>
</feature>
<dbReference type="SUPFAM" id="SSF48452">
    <property type="entry name" value="TPR-like"/>
    <property type="match status" value="4"/>
</dbReference>
<evidence type="ECO:0000256" key="4">
    <source>
        <dbReference type="PROSITE-ProRule" id="PRU00339"/>
    </source>
</evidence>
<evidence type="ECO:0000313" key="7">
    <source>
        <dbReference type="EMBL" id="MCP9290844.1"/>
    </source>
</evidence>
<feature type="coiled-coil region" evidence="5">
    <location>
        <begin position="851"/>
        <end position="878"/>
    </location>
</feature>
<dbReference type="InterPro" id="IPR051685">
    <property type="entry name" value="Ycf3/AcsC/BcsC/TPR_MFPF"/>
</dbReference>
<dbReference type="Pfam" id="PF13432">
    <property type="entry name" value="TPR_16"/>
    <property type="match status" value="2"/>
</dbReference>
<keyword evidence="3 4" id="KW-0802">TPR repeat</keyword>
<evidence type="ECO:0000256" key="3">
    <source>
        <dbReference type="ARBA" id="ARBA00022803"/>
    </source>
</evidence>
<name>A0A9X2L249_9BACT</name>
<dbReference type="PROSITE" id="PS50005">
    <property type="entry name" value="TPR"/>
    <property type="match status" value="9"/>
</dbReference>
<reference evidence="7" key="1">
    <citation type="submission" date="2022-06" db="EMBL/GenBank/DDBJ databases">
        <title>Gracilimonas sp. CAU 1638 isolated from sea sediment.</title>
        <authorList>
            <person name="Kim W."/>
        </authorList>
    </citation>
    <scope>NUCLEOTIDE SEQUENCE</scope>
    <source>
        <strain evidence="7">CAU 1638</strain>
    </source>
</reference>
<keyword evidence="1" id="KW-0732">Signal</keyword>
<evidence type="ECO:0000256" key="5">
    <source>
        <dbReference type="SAM" id="Coils"/>
    </source>
</evidence>
<feature type="repeat" description="TPR" evidence="4">
    <location>
        <begin position="178"/>
        <end position="211"/>
    </location>
</feature>
<dbReference type="EMBL" id="JANDBC010000001">
    <property type="protein sequence ID" value="MCP9290844.1"/>
    <property type="molecule type" value="Genomic_DNA"/>
</dbReference>
<feature type="repeat" description="TPR" evidence="4">
    <location>
        <begin position="397"/>
        <end position="430"/>
    </location>
</feature>
<dbReference type="Pfam" id="PF13181">
    <property type="entry name" value="TPR_8"/>
    <property type="match status" value="1"/>
</dbReference>
<keyword evidence="2" id="KW-0677">Repeat</keyword>
<dbReference type="PROSITE" id="PS50293">
    <property type="entry name" value="TPR_REGION"/>
    <property type="match status" value="3"/>
</dbReference>
<dbReference type="Proteomes" id="UP001139125">
    <property type="component" value="Unassembled WGS sequence"/>
</dbReference>
<dbReference type="SMART" id="SM00028">
    <property type="entry name" value="TPR"/>
    <property type="match status" value="17"/>
</dbReference>
<dbReference type="PANTHER" id="PTHR44943:SF8">
    <property type="entry name" value="TPR REPEAT-CONTAINING PROTEIN MJ0263"/>
    <property type="match status" value="1"/>
</dbReference>
<dbReference type="InterPro" id="IPR019734">
    <property type="entry name" value="TPR_rpt"/>
</dbReference>
<evidence type="ECO:0000256" key="2">
    <source>
        <dbReference type="ARBA" id="ARBA00022737"/>
    </source>
</evidence>
<dbReference type="Pfam" id="PF14559">
    <property type="entry name" value="TPR_19"/>
    <property type="match status" value="1"/>
</dbReference>
<sequence>MHVVPKSSLLTFLITLILVNVLPAQDIPSPSTQLYEKGINLYESGFFEEAIERFEQFSSEYPNHEMRISADYYLVRAKTGVDSSGIETYYKQFVQEYPGSDLSEKLLKDLGHRFTEKGQYEEAIGYYQQAIKSWMKDTESAKTKYWIAEAAAENEDYADSRVYFMELANDFPDSEWAPKALYARGRLYLSQQQYNAASIAFEVLKERYPNNEITRRVGTALGESYYMQGKYEDAIEALNSALPYLEGESQQKAVFLIAESQNFLGQYDVASKSYLRYINMTKGTPQERIAHYGLGWVYNKQEIYHWAAESFGKAAIGDDEIARKAQYYKAVNEKLGGQYRKSINSFREFGERYKDGLWVERAYYEWSVSAFQASLYGEAIEVLLDLVRSDVELEEPAKIYTMLGEAFFANAEYTRAIQAFEEAEKAGNIDPALKRQARFQKAWILYRNQAYQQAQPIFESVYAETPDSEVGREALFWSADSYYKMNQFSSAAQRFKMYTQNYPDNEMMGPALYSLGWSYFEMGQYEKAVGPLEDFLENYEKPETALFPYDTDTQLRVGDAYYALGQYRQAIASYNQAIGAEPGGDYAMFQTANSYYRAGRTFEAVSNFRKMLRIYPFSRLREQAQYNVAYIYLNTNNYSQAVEEFQTVINKYPGTDWAARSQYNIGDAYYNAGEYERAIAAYQKVLDDYPRSSYIIEAINGIQYAQLSAGRSDSSSVILEEFLSDNPTSSTADQLRYRQALNVFQSGDYENAIKEFRQYLRVTNSERLMPEAYSNLGEAYRQLGQIDNAINAYQTIVDEFPNDDLASSALTSLGTLNFERGEYDLSHANYAQLLESAPRFRQEAYVGMGNASLAREKIDQAKEEYESALQVNANNEAAKVGLGKVALANNNYDEARDLLFPIAERSTTEIGAEAQYYLGKILQEQNDFNPAIEEYAKVKVLFEAFDYWVSESMYATAECHIRLGNRGEAMTVLNSIINNYPGTEAEQKAQRLLSQTDS</sequence>
<dbReference type="AlphaFoldDB" id="A0A9X2L249"/>
<protein>
    <submittedName>
        <fullName evidence="7">Tetratricopeptide repeat protein</fullName>
    </submittedName>
</protein>
<evidence type="ECO:0000256" key="1">
    <source>
        <dbReference type="ARBA" id="ARBA00022729"/>
    </source>
</evidence>
<feature type="repeat" description="TPR" evidence="4">
    <location>
        <begin position="215"/>
        <end position="248"/>
    </location>
</feature>
<feature type="repeat" description="TPR" evidence="4">
    <location>
        <begin position="842"/>
        <end position="875"/>
    </location>
</feature>
<keyword evidence="5" id="KW-0175">Coiled coil</keyword>
<organism evidence="7 8">
    <name type="scientific">Gracilimonas sediminicola</name>
    <dbReference type="NCBI Taxonomy" id="2952158"/>
    <lineage>
        <taxon>Bacteria</taxon>
        <taxon>Pseudomonadati</taxon>
        <taxon>Balneolota</taxon>
        <taxon>Balneolia</taxon>
        <taxon>Balneolales</taxon>
        <taxon>Balneolaceae</taxon>
        <taxon>Gracilimonas</taxon>
    </lineage>
</organism>